<feature type="region of interest" description="Disordered" evidence="7">
    <location>
        <begin position="19"/>
        <end position="39"/>
    </location>
</feature>
<dbReference type="PANTHER" id="PTHR12965:SF0">
    <property type="entry name" value="VACUOLAR PROTEIN SORTING-ASSOCIATED PROTEIN 54"/>
    <property type="match status" value="1"/>
</dbReference>
<evidence type="ECO:0000259" key="8">
    <source>
        <dbReference type="Pfam" id="PF07928"/>
    </source>
</evidence>
<feature type="compositionally biased region" description="Polar residues" evidence="7">
    <location>
        <begin position="82"/>
        <end position="94"/>
    </location>
</feature>
<feature type="region of interest" description="Disordered" evidence="7">
    <location>
        <begin position="992"/>
        <end position="1022"/>
    </location>
</feature>
<dbReference type="GO" id="GO:0005829">
    <property type="term" value="C:cytosol"/>
    <property type="evidence" value="ECO:0007669"/>
    <property type="project" value="GOC"/>
</dbReference>
<keyword evidence="5" id="KW-0333">Golgi apparatus</keyword>
<dbReference type="GO" id="GO:0019905">
    <property type="term" value="F:syntaxin binding"/>
    <property type="evidence" value="ECO:0007669"/>
    <property type="project" value="TreeGrafter"/>
</dbReference>
<feature type="compositionally biased region" description="Low complexity" evidence="7">
    <location>
        <begin position="95"/>
        <end position="108"/>
    </location>
</feature>
<keyword evidence="4" id="KW-0653">Protein transport</keyword>
<dbReference type="GO" id="GO:0015031">
    <property type="term" value="P:protein transport"/>
    <property type="evidence" value="ECO:0007669"/>
    <property type="project" value="UniProtKB-KW"/>
</dbReference>
<comment type="subcellular location">
    <subcellularLocation>
        <location evidence="1">Golgi apparatus</location>
        <location evidence="1">trans-Golgi network</location>
    </subcellularLocation>
</comment>
<protein>
    <recommendedName>
        <fullName evidence="8">Vacuolar protein sorting-associated protein 54 C-terminal domain-containing protein</fullName>
    </recommendedName>
</protein>
<keyword evidence="3" id="KW-0813">Transport</keyword>
<dbReference type="AlphaFoldDB" id="A0AA43QFY3"/>
<feature type="region of interest" description="Disordered" evidence="7">
    <location>
        <begin position="540"/>
        <end position="561"/>
    </location>
</feature>
<comment type="similarity">
    <text evidence="2">Belongs to the VPS54 family.</text>
</comment>
<organism evidence="9 10">
    <name type="scientific">Ramalina farinacea</name>
    <dbReference type="NCBI Taxonomy" id="258253"/>
    <lineage>
        <taxon>Eukaryota</taxon>
        <taxon>Fungi</taxon>
        <taxon>Dikarya</taxon>
        <taxon>Ascomycota</taxon>
        <taxon>Pezizomycotina</taxon>
        <taxon>Lecanoromycetes</taxon>
        <taxon>OSLEUM clade</taxon>
        <taxon>Lecanoromycetidae</taxon>
        <taxon>Lecanorales</taxon>
        <taxon>Lecanorineae</taxon>
        <taxon>Ramalinaceae</taxon>
        <taxon>Ramalina</taxon>
    </lineage>
</organism>
<evidence type="ECO:0000256" key="2">
    <source>
        <dbReference type="ARBA" id="ARBA00009150"/>
    </source>
</evidence>
<evidence type="ECO:0000256" key="4">
    <source>
        <dbReference type="ARBA" id="ARBA00022927"/>
    </source>
</evidence>
<proteinExistence type="inferred from homology"/>
<dbReference type="InterPro" id="IPR039745">
    <property type="entry name" value="Vps54"/>
</dbReference>
<evidence type="ECO:0000256" key="1">
    <source>
        <dbReference type="ARBA" id="ARBA00004601"/>
    </source>
</evidence>
<dbReference type="Proteomes" id="UP001161017">
    <property type="component" value="Unassembled WGS sequence"/>
</dbReference>
<dbReference type="GO" id="GO:0042147">
    <property type="term" value="P:retrograde transport, endosome to Golgi"/>
    <property type="evidence" value="ECO:0007669"/>
    <property type="project" value="InterPro"/>
</dbReference>
<dbReference type="GO" id="GO:0006896">
    <property type="term" value="P:Golgi to vacuole transport"/>
    <property type="evidence" value="ECO:0007669"/>
    <property type="project" value="TreeGrafter"/>
</dbReference>
<evidence type="ECO:0000256" key="6">
    <source>
        <dbReference type="ARBA" id="ARBA00023054"/>
    </source>
</evidence>
<evidence type="ECO:0000313" key="9">
    <source>
        <dbReference type="EMBL" id="MDI1485815.1"/>
    </source>
</evidence>
<sequence>MPKLIAISTLLQPPILRTGLLPQTSQKPPSAKDIPPVTLTNIPHVDPSVFIPYLKQAGSLYEAFQRAKEEDGEGSTLDRAPSRSSNNEQSPALISSSQSRRQASASRSPSLESPAIPHGSSAERPQLKRQHTGRRRGTLPIAPLSTIPPVYFEPDFRLENPRVFDIVSERSEIARRPESDQRTATFNGRKALANNAILQEKLSWYMDTVEVHLISSISTASSSFFAALKSLQDLHQEAAASVAKIKSLRTDLVTLDKDMAQGGLKIVRMRTRQKNMRKLGDAVQQLREVVEVIARCEEQTDRGDVEHALEEAELAQSLIAGEASNPNTSKLKSLGSVQGRLIDLRGVNALQGVGDDIAYLKQRIGRVFGARFLDVLLGDLRHHVDSVSPNVTFERWDTAAQRSRGSHIRKPSLYPAYLQIPETLRSSLQGNLEGLAQAGCLKQATTAYRDALWREIKTLIRRHLPSSNDDDMESTMSASTQGGRRMTQQEKSSILARNLRDLDLQDAEDMLRKIYSNVGEALRRLGTQVKVVLDITSSFTSPSNRNSSLTYPRSPAPAASDDYMTVTRPSLAVQTSIQQADIQQTLDMTNLLGQAVDIAQTQVTKILKVRAEQSSNLPLQEFLRYFNLNKLFADECEAVSGRGGAALKTVVHAHIKNFVQRAGDAEKQRLVESMDSDRWDAKDFSELHAKTLKDLVTAATQEVEGWPKGTIVIDEAPSKSNIREEPNGFEQVAKDKVKSANLDDQSFLLPQSALGVLCGIVTFEQIIAGIPSMTNEITISLLDYLRLFNSRSSQLILGAGATRSAGLKNITTKHLALSSQALSFVTSLIPYIREFVRRHQINAQGLMIEFDKIRRLYQEHQAGINDKLVDIMSNRATTHVNAMRKINWDASATSEAVSPYMETLVRETATLHKVLSKHLPDMIVRSIMNPVFSNYREQWHKAFAEVEVKTPAGKQRIVRDLEYFKTRMDKLDGADGIGEAVAEVLTDKTTDVGKLSADQVDPTERKLANGEAPKTSSIDGSA</sequence>
<name>A0AA43QFY3_9LECA</name>
<accession>A0AA43QFY3</accession>
<keyword evidence="6" id="KW-0175">Coiled coil</keyword>
<dbReference type="GO" id="GO:0000938">
    <property type="term" value="C:GARP complex"/>
    <property type="evidence" value="ECO:0007669"/>
    <property type="project" value="InterPro"/>
</dbReference>
<evidence type="ECO:0000313" key="10">
    <source>
        <dbReference type="Proteomes" id="UP001161017"/>
    </source>
</evidence>
<dbReference type="PANTHER" id="PTHR12965">
    <property type="entry name" value="VACUOLAR PROTEIN SORTING 54"/>
    <property type="match status" value="1"/>
</dbReference>
<gene>
    <name evidence="9" type="ORF">OHK93_004004</name>
</gene>
<feature type="domain" description="Vacuolar protein sorting-associated protein 54 C-terminal" evidence="8">
    <location>
        <begin position="745"/>
        <end position="875"/>
    </location>
</feature>
<dbReference type="Gene3D" id="6.10.250.860">
    <property type="match status" value="1"/>
</dbReference>
<evidence type="ECO:0000256" key="7">
    <source>
        <dbReference type="SAM" id="MobiDB-lite"/>
    </source>
</evidence>
<feature type="region of interest" description="Disordered" evidence="7">
    <location>
        <begin position="66"/>
        <end position="141"/>
    </location>
</feature>
<dbReference type="EMBL" id="JAPUFD010000002">
    <property type="protein sequence ID" value="MDI1485815.1"/>
    <property type="molecule type" value="Genomic_DNA"/>
</dbReference>
<evidence type="ECO:0000256" key="3">
    <source>
        <dbReference type="ARBA" id="ARBA00022448"/>
    </source>
</evidence>
<feature type="region of interest" description="Disordered" evidence="7">
    <location>
        <begin position="464"/>
        <end position="488"/>
    </location>
</feature>
<reference evidence="9" key="1">
    <citation type="journal article" date="2023" name="Genome Biol. Evol.">
        <title>First Whole Genome Sequence and Flow Cytometry Genome Size Data for the Lichen-Forming Fungus Ramalina farinacea (Ascomycota).</title>
        <authorList>
            <person name="Llewellyn T."/>
            <person name="Mian S."/>
            <person name="Hill R."/>
            <person name="Leitch I.J."/>
            <person name="Gaya E."/>
        </authorList>
    </citation>
    <scope>NUCLEOTIDE SEQUENCE</scope>
    <source>
        <strain evidence="9">LIQ254RAFAR</strain>
    </source>
</reference>
<feature type="compositionally biased region" description="Basic residues" evidence="7">
    <location>
        <begin position="127"/>
        <end position="137"/>
    </location>
</feature>
<dbReference type="Pfam" id="PF07928">
    <property type="entry name" value="Vps54"/>
    <property type="match status" value="1"/>
</dbReference>
<comment type="caution">
    <text evidence="9">The sequence shown here is derived from an EMBL/GenBank/DDBJ whole genome shotgun (WGS) entry which is preliminary data.</text>
</comment>
<dbReference type="InterPro" id="IPR012501">
    <property type="entry name" value="Vps54_C"/>
</dbReference>
<evidence type="ECO:0000256" key="5">
    <source>
        <dbReference type="ARBA" id="ARBA00023034"/>
    </source>
</evidence>
<keyword evidence="10" id="KW-1185">Reference proteome</keyword>